<name>A0ABV4CVS5_9BACT</name>
<accession>A0ABV4CVS5</accession>
<dbReference type="Proteomes" id="UP001565200">
    <property type="component" value="Unassembled WGS sequence"/>
</dbReference>
<protein>
    <submittedName>
        <fullName evidence="1">Uncharacterized protein</fullName>
    </submittedName>
</protein>
<sequence>MKQQNINPFSSISLKLTADAIEWLSGTTTDNDGNEIRNIDIFTGLLKEMRTAAGYDGTYRRPLNLKPGQAQFSEIGLAERWKLGRKKMHNILSRMVAVGLVEIYNSRIGSVITFSCVTGWETPDKPIDDSEINDR</sequence>
<dbReference type="RefSeq" id="WP_172323289.1">
    <property type="nucleotide sequence ID" value="NZ_JBCLPP010000002.1"/>
</dbReference>
<proteinExistence type="predicted"/>
<dbReference type="EMBL" id="JBCLPP010000002">
    <property type="protein sequence ID" value="MEY8244209.1"/>
    <property type="molecule type" value="Genomic_DNA"/>
</dbReference>
<reference evidence="1 2" key="1">
    <citation type="submission" date="2024-03" db="EMBL/GenBank/DDBJ databases">
        <title>Mouse gut bacterial collection (mGBC) of GemPharmatech.</title>
        <authorList>
            <person name="He Y."/>
            <person name="Dong L."/>
            <person name="Wu D."/>
            <person name="Gao X."/>
            <person name="Lin Z."/>
        </authorList>
    </citation>
    <scope>NUCLEOTIDE SEQUENCE [LARGE SCALE GENOMIC DNA]</scope>
    <source>
        <strain evidence="1 2">54-13</strain>
    </source>
</reference>
<gene>
    <name evidence="1" type="ORF">AAK873_01100</name>
</gene>
<comment type="caution">
    <text evidence="1">The sequence shown here is derived from an EMBL/GenBank/DDBJ whole genome shotgun (WGS) entry which is preliminary data.</text>
</comment>
<organism evidence="1 2">
    <name type="scientific">Heminiphilus faecis</name>
    <dbReference type="NCBI Taxonomy" id="2601703"/>
    <lineage>
        <taxon>Bacteria</taxon>
        <taxon>Pseudomonadati</taxon>
        <taxon>Bacteroidota</taxon>
        <taxon>Bacteroidia</taxon>
        <taxon>Bacteroidales</taxon>
        <taxon>Muribaculaceae</taxon>
        <taxon>Heminiphilus</taxon>
    </lineage>
</organism>
<keyword evidence="2" id="KW-1185">Reference proteome</keyword>
<evidence type="ECO:0000313" key="2">
    <source>
        <dbReference type="Proteomes" id="UP001565200"/>
    </source>
</evidence>
<evidence type="ECO:0000313" key="1">
    <source>
        <dbReference type="EMBL" id="MEY8244209.1"/>
    </source>
</evidence>